<dbReference type="Proteomes" id="UP000281771">
    <property type="component" value="Unassembled WGS sequence"/>
</dbReference>
<dbReference type="InterPro" id="IPR046117">
    <property type="entry name" value="DUF6054"/>
</dbReference>
<gene>
    <name evidence="1" type="ORF">EII38_00360</name>
</gene>
<organism evidence="1 2">
    <name type="scientific">Streptococcus minor</name>
    <dbReference type="NCBI Taxonomy" id="229549"/>
    <lineage>
        <taxon>Bacteria</taxon>
        <taxon>Bacillati</taxon>
        <taxon>Bacillota</taxon>
        <taxon>Bacilli</taxon>
        <taxon>Lactobacillales</taxon>
        <taxon>Streptococcaceae</taxon>
        <taxon>Streptococcus</taxon>
    </lineage>
</organism>
<keyword evidence="2" id="KW-1185">Reference proteome</keyword>
<name>A0A3P1VDB0_9STRE</name>
<evidence type="ECO:0000313" key="1">
    <source>
        <dbReference type="EMBL" id="RRD32222.1"/>
    </source>
</evidence>
<comment type="caution">
    <text evidence="1">The sequence shown here is derived from an EMBL/GenBank/DDBJ whole genome shotgun (WGS) entry which is preliminary data.</text>
</comment>
<accession>A0A3P1VDB0</accession>
<dbReference type="EMBL" id="RQZA01000001">
    <property type="protein sequence ID" value="RRD32222.1"/>
    <property type="molecule type" value="Genomic_DNA"/>
</dbReference>
<dbReference type="AlphaFoldDB" id="A0A3P1VDB0"/>
<sequence length="119" mass="13006">MGKEIYKLCLGKADSFTEIASAFPKKLEATVIEAVGYEVGPMQTILYVFERHFFRTESMASLTVLFTNDGQQIFADIIASGAGQGVFNISWGANGSFARMAVDILQQQGFQVLAQKDSP</sequence>
<proteinExistence type="predicted"/>
<reference evidence="1 2" key="1">
    <citation type="submission" date="2018-11" db="EMBL/GenBank/DDBJ databases">
        <title>Genomes From Bacteria Associated with the Canine Oral Cavity: a Test Case for Automated Genome-Based Taxonomic Assignment.</title>
        <authorList>
            <person name="Coil D.A."/>
            <person name="Jospin G."/>
            <person name="Darling A.E."/>
            <person name="Wallis C."/>
            <person name="Davis I.J."/>
            <person name="Harris S."/>
            <person name="Eisen J.A."/>
            <person name="Holcombe L.J."/>
            <person name="O'Flynn C."/>
        </authorList>
    </citation>
    <scope>NUCLEOTIDE SEQUENCE [LARGE SCALE GENOMIC DNA]</scope>
    <source>
        <strain evidence="1 2">OH4621_COT-116</strain>
    </source>
</reference>
<protein>
    <submittedName>
        <fullName evidence="1">Uncharacterized protein</fullName>
    </submittedName>
</protein>
<dbReference type="Pfam" id="PF19524">
    <property type="entry name" value="DUF6054"/>
    <property type="match status" value="1"/>
</dbReference>
<evidence type="ECO:0000313" key="2">
    <source>
        <dbReference type="Proteomes" id="UP000281771"/>
    </source>
</evidence>
<dbReference type="STRING" id="1123309.GCA_000377005_01279"/>